<protein>
    <submittedName>
        <fullName evidence="1">Uncharacterized protein</fullName>
    </submittedName>
</protein>
<sequence length="377" mass="42406">MGKNKMIAKSCPECKMQSPKKRSLSRSIDEEYKKEKSESGSAGVTAATTLARAGRRVLGLEAQDRVGGRVYTVPFGNGLVELGAECRTYDLANEYNIALLPTPLNHKIFRSNGEEANATLVRELFDFCLAVVQEHPPDPPEPVGNFTMRKAMEYITEKYPELLKDQDFIDQFFELANLYVDGYESSNDWNEVTTDSQYEELKGNQVISWHRYGYKTFFEIMLNKYNGAPGLPSLEVKLGTEVTQIIAPQHPNEKVVVKCKDGSSYEADNVIVTVSIGVLKEKHTTLFSPPLPKNKQTAIEKISIGVIDKVILAFDRVWWPNNYSFFGFLWKGEDTRKVSQDDRWILNISGASPPMAASNVLTMWINGNAARKVSRNN</sequence>
<gene>
    <name evidence="1" type="ORF">MSG28_015941</name>
</gene>
<dbReference type="EMBL" id="CM046130">
    <property type="protein sequence ID" value="KAI8431419.1"/>
    <property type="molecule type" value="Genomic_DNA"/>
</dbReference>
<evidence type="ECO:0000313" key="2">
    <source>
        <dbReference type="Proteomes" id="UP001064048"/>
    </source>
</evidence>
<proteinExistence type="predicted"/>
<organism evidence="1 2">
    <name type="scientific">Choristoneura fumiferana</name>
    <name type="common">Spruce budworm moth</name>
    <name type="synonym">Archips fumiferana</name>
    <dbReference type="NCBI Taxonomy" id="7141"/>
    <lineage>
        <taxon>Eukaryota</taxon>
        <taxon>Metazoa</taxon>
        <taxon>Ecdysozoa</taxon>
        <taxon>Arthropoda</taxon>
        <taxon>Hexapoda</taxon>
        <taxon>Insecta</taxon>
        <taxon>Pterygota</taxon>
        <taxon>Neoptera</taxon>
        <taxon>Endopterygota</taxon>
        <taxon>Lepidoptera</taxon>
        <taxon>Glossata</taxon>
        <taxon>Ditrysia</taxon>
        <taxon>Tortricoidea</taxon>
        <taxon>Tortricidae</taxon>
        <taxon>Tortricinae</taxon>
        <taxon>Choristoneura</taxon>
    </lineage>
</organism>
<dbReference type="Proteomes" id="UP001064048">
    <property type="component" value="Chromosome 30"/>
</dbReference>
<evidence type="ECO:0000313" key="1">
    <source>
        <dbReference type="EMBL" id="KAI8431419.1"/>
    </source>
</evidence>
<comment type="caution">
    <text evidence="1">The sequence shown here is derived from an EMBL/GenBank/DDBJ whole genome shotgun (WGS) entry which is preliminary data.</text>
</comment>
<reference evidence="1 2" key="1">
    <citation type="journal article" date="2022" name="Genome Biol. Evol.">
        <title>The Spruce Budworm Genome: Reconstructing the Evolutionary History of Antifreeze Proteins.</title>
        <authorList>
            <person name="Beliveau C."/>
            <person name="Gagne P."/>
            <person name="Picq S."/>
            <person name="Vernygora O."/>
            <person name="Keeling C.I."/>
            <person name="Pinkney K."/>
            <person name="Doucet D."/>
            <person name="Wen F."/>
            <person name="Johnston J.S."/>
            <person name="Maaroufi H."/>
            <person name="Boyle B."/>
            <person name="Laroche J."/>
            <person name="Dewar K."/>
            <person name="Juretic N."/>
            <person name="Blackburn G."/>
            <person name="Nisole A."/>
            <person name="Brunet B."/>
            <person name="Brandao M."/>
            <person name="Lumley L."/>
            <person name="Duan J."/>
            <person name="Quan G."/>
            <person name="Lucarotti C.J."/>
            <person name="Roe A.D."/>
            <person name="Sperling F.A.H."/>
            <person name="Levesque R.C."/>
            <person name="Cusson M."/>
        </authorList>
    </citation>
    <scope>NUCLEOTIDE SEQUENCE [LARGE SCALE GENOMIC DNA]</scope>
    <source>
        <strain evidence="1">Glfc:IPQL:Cfum</strain>
    </source>
</reference>
<keyword evidence="2" id="KW-1185">Reference proteome</keyword>
<name>A0ACC0K4R6_CHOFU</name>
<accession>A0ACC0K4R6</accession>